<evidence type="ECO:0000259" key="7">
    <source>
        <dbReference type="Pfam" id="PF21673"/>
    </source>
</evidence>
<evidence type="ECO:0000256" key="1">
    <source>
        <dbReference type="ARBA" id="ARBA00007219"/>
    </source>
</evidence>
<dbReference type="PANTHER" id="PTHR16441">
    <property type="entry name" value="FIDIPIDINE"/>
    <property type="match status" value="1"/>
</dbReference>
<accession>A0ABM3FE02</accession>
<dbReference type="RefSeq" id="XP_046586245.1">
    <property type="nucleotide sequence ID" value="XM_046730289.1"/>
</dbReference>
<proteinExistence type="inferred from homology"/>
<reference evidence="9" key="1">
    <citation type="submission" date="2025-08" db="UniProtKB">
        <authorList>
            <consortium name="RefSeq"/>
        </authorList>
    </citation>
    <scope>IDENTIFICATION</scope>
    <source>
        <tissue evidence="9">Thorax and Abdomen</tissue>
    </source>
</reference>
<gene>
    <name evidence="9" type="primary">LOC107218328</name>
</gene>
<feature type="domain" description="CCDC93 N-terminal" evidence="7">
    <location>
        <begin position="25"/>
        <end position="130"/>
    </location>
</feature>
<dbReference type="InterPro" id="IPR019159">
    <property type="entry name" value="CCDC93_CC"/>
</dbReference>
<name>A0ABM3FE02_NEOLC</name>
<evidence type="ECO:0000256" key="5">
    <source>
        <dbReference type="SAM" id="MobiDB-lite"/>
    </source>
</evidence>
<evidence type="ECO:0000259" key="6">
    <source>
        <dbReference type="Pfam" id="PF09762"/>
    </source>
</evidence>
<evidence type="ECO:0000313" key="8">
    <source>
        <dbReference type="Proteomes" id="UP000829291"/>
    </source>
</evidence>
<feature type="coiled-coil region" evidence="4">
    <location>
        <begin position="284"/>
        <end position="342"/>
    </location>
</feature>
<keyword evidence="3 4" id="KW-0175">Coiled coil</keyword>
<feature type="region of interest" description="Disordered" evidence="5">
    <location>
        <begin position="215"/>
        <end position="239"/>
    </location>
</feature>
<dbReference type="GeneID" id="107218328"/>
<dbReference type="Proteomes" id="UP000829291">
    <property type="component" value="Chromosome 2"/>
</dbReference>
<evidence type="ECO:0000313" key="9">
    <source>
        <dbReference type="RefSeq" id="XP_046586245.1"/>
    </source>
</evidence>
<dbReference type="InterPro" id="IPR048747">
    <property type="entry name" value="CCDC93_N"/>
</dbReference>
<keyword evidence="8" id="KW-1185">Reference proteome</keyword>
<dbReference type="Pfam" id="PF21673">
    <property type="entry name" value="CCDC93_N"/>
    <property type="match status" value="1"/>
</dbReference>
<feature type="coiled-coil region" evidence="4">
    <location>
        <begin position="401"/>
        <end position="428"/>
    </location>
</feature>
<evidence type="ECO:0000256" key="2">
    <source>
        <dbReference type="ARBA" id="ARBA00016765"/>
    </source>
</evidence>
<dbReference type="PANTHER" id="PTHR16441:SF0">
    <property type="entry name" value="COILED-COIL DOMAIN-CONTAINING PROTEIN 93"/>
    <property type="match status" value="1"/>
</dbReference>
<comment type="similarity">
    <text evidence="1">Belongs to the CCDC93 family.</text>
</comment>
<dbReference type="Pfam" id="PF09762">
    <property type="entry name" value="CCDC93_CC"/>
    <property type="match status" value="1"/>
</dbReference>
<evidence type="ECO:0000256" key="4">
    <source>
        <dbReference type="SAM" id="Coils"/>
    </source>
</evidence>
<protein>
    <recommendedName>
        <fullName evidence="2">Coiled-coil domain-containing protein 93</fullName>
    </recommendedName>
</protein>
<evidence type="ECO:0000256" key="3">
    <source>
        <dbReference type="ARBA" id="ARBA00023054"/>
    </source>
</evidence>
<sequence>MFVNASKRSAKTLESAEADVREDEEQAVKFQEIIDLLVAAGYFRARIKGLTSFDKVVGGMTWCIESCNFDVDVDLLFQENLTIGQKIALTEKIVAMLPKMNCPHRIEPHQIQGLDCIHIFPIIQWLVKRSMEMREVMGDFVRSYAVSQFDKNYTFAEDSEMVAKKESMASNLKTVKQVYKPQRYFRRKDPPPEDEVGRVQSTLLEYGSSSVVSLSPSEVIEDTQADDATSSAKKVQEEEGRLSASAVGTIVGMQAQEIVQAAEHYAALSADIEGSSVEGSFGALAALEKQKATLEERKLKMEKDKENLSSKVSEATDKLRAIEIKKEEVEEDFRRMEELETEENKSVLLRLQQLLLIHDSLKEQEHKFREQCKSDLAQLQSLVPDIEGTEPGEAQCDVSDYEVQKERVNKLRLQVAKKNRAIASLTRQLDDVPGRSELTQYQRRFLELYNQVSAKHKETKQYYTLYNTLDDTKLYLSKELALLNSIQDNYNKAMASASGKEQFLKQFEAIVSGIKQNKTKVEKRCAEERARRDSLSQQLVTLVEQQRKYVAAVRQLTIECRKNEALLAQLRGP</sequence>
<feature type="domain" description="CCDC93 coiled-coil" evidence="6">
    <location>
        <begin position="178"/>
        <end position="569"/>
    </location>
</feature>
<organism evidence="8 9">
    <name type="scientific">Neodiprion lecontei</name>
    <name type="common">Redheaded pine sawfly</name>
    <dbReference type="NCBI Taxonomy" id="441921"/>
    <lineage>
        <taxon>Eukaryota</taxon>
        <taxon>Metazoa</taxon>
        <taxon>Ecdysozoa</taxon>
        <taxon>Arthropoda</taxon>
        <taxon>Hexapoda</taxon>
        <taxon>Insecta</taxon>
        <taxon>Pterygota</taxon>
        <taxon>Neoptera</taxon>
        <taxon>Endopterygota</taxon>
        <taxon>Hymenoptera</taxon>
        <taxon>Tenthredinoidea</taxon>
        <taxon>Diprionidae</taxon>
        <taxon>Diprioninae</taxon>
        <taxon>Neodiprion</taxon>
    </lineage>
</organism>
<dbReference type="InterPro" id="IPR039116">
    <property type="entry name" value="CCDC93"/>
</dbReference>